<dbReference type="EMBL" id="SJPN01000005">
    <property type="protein sequence ID" value="TWU00779.1"/>
    <property type="molecule type" value="Genomic_DNA"/>
</dbReference>
<name>A0A5C6ANF2_9BACT</name>
<dbReference type="Proteomes" id="UP000320176">
    <property type="component" value="Unassembled WGS sequence"/>
</dbReference>
<accession>A0A5C6ANF2</accession>
<comment type="caution">
    <text evidence="2">The sequence shown here is derived from an EMBL/GenBank/DDBJ whole genome shotgun (WGS) entry which is preliminary data.</text>
</comment>
<proteinExistence type="predicted"/>
<feature type="compositionally biased region" description="Polar residues" evidence="1">
    <location>
        <begin position="1"/>
        <end position="10"/>
    </location>
</feature>
<evidence type="ECO:0000313" key="3">
    <source>
        <dbReference type="Proteomes" id="UP000320176"/>
    </source>
</evidence>
<organism evidence="2 3">
    <name type="scientific">Stieleria varia</name>
    <dbReference type="NCBI Taxonomy" id="2528005"/>
    <lineage>
        <taxon>Bacteria</taxon>
        <taxon>Pseudomonadati</taxon>
        <taxon>Planctomycetota</taxon>
        <taxon>Planctomycetia</taxon>
        <taxon>Pirellulales</taxon>
        <taxon>Pirellulaceae</taxon>
        <taxon>Stieleria</taxon>
    </lineage>
</organism>
<dbReference type="InterPro" id="IPR018247">
    <property type="entry name" value="EF_Hand_1_Ca_BS"/>
</dbReference>
<feature type="region of interest" description="Disordered" evidence="1">
    <location>
        <begin position="1"/>
        <end position="25"/>
    </location>
</feature>
<evidence type="ECO:0000256" key="1">
    <source>
        <dbReference type="SAM" id="MobiDB-lite"/>
    </source>
</evidence>
<reference evidence="2 3" key="1">
    <citation type="submission" date="2019-02" db="EMBL/GenBank/DDBJ databases">
        <title>Deep-cultivation of Planctomycetes and their phenomic and genomic characterization uncovers novel biology.</title>
        <authorList>
            <person name="Wiegand S."/>
            <person name="Jogler M."/>
            <person name="Boedeker C."/>
            <person name="Pinto D."/>
            <person name="Vollmers J."/>
            <person name="Rivas-Marin E."/>
            <person name="Kohn T."/>
            <person name="Peeters S.H."/>
            <person name="Heuer A."/>
            <person name="Rast P."/>
            <person name="Oberbeckmann S."/>
            <person name="Bunk B."/>
            <person name="Jeske O."/>
            <person name="Meyerdierks A."/>
            <person name="Storesund J.E."/>
            <person name="Kallscheuer N."/>
            <person name="Luecker S."/>
            <person name="Lage O.M."/>
            <person name="Pohl T."/>
            <person name="Merkel B.J."/>
            <person name="Hornburger P."/>
            <person name="Mueller R.-W."/>
            <person name="Bruemmer F."/>
            <person name="Labrenz M."/>
            <person name="Spormann A.M."/>
            <person name="Op Den Camp H."/>
            <person name="Overmann J."/>
            <person name="Amann R."/>
            <person name="Jetten M.S.M."/>
            <person name="Mascher T."/>
            <person name="Medema M.H."/>
            <person name="Devos D.P."/>
            <person name="Kaster A.-K."/>
            <person name="Ovreas L."/>
            <person name="Rohde M."/>
            <person name="Galperin M.Y."/>
            <person name="Jogler C."/>
        </authorList>
    </citation>
    <scope>NUCLEOTIDE SEQUENCE [LARGE SCALE GENOMIC DNA]</scope>
    <source>
        <strain evidence="2 3">Pla52n</strain>
    </source>
</reference>
<dbReference type="PROSITE" id="PS00018">
    <property type="entry name" value="EF_HAND_1"/>
    <property type="match status" value="1"/>
</dbReference>
<protein>
    <submittedName>
        <fullName evidence="2">Uncharacterized protein</fullName>
    </submittedName>
</protein>
<sequence>MENQPSTNTGWKVDSWGRENSPKKQNCDSNLARRAVLLHHLPPTLASAILVEITAMPFPFVTCKTVSLAVTRFPPTRINLMRLLITAGMFCCLIPISEISLAQTPNAGIATDPPSLQRMPADISFYFGIHRGGELFSMLGGRELADKLATLETDSAATQTDLEDQPVAVDLGIIGLELSDIASNADQIKQMQNSKPGLVFNQLFQTDAYLCGDESWTSTWHAVSIAIADAKNNLTDEATARSDEEKAESLHQHLKDIRVPNTLAGFHLSDPTLARELLAEWQASLTEEEIPWEIGEHRIDHESLTTLSVKLETWFDSLVEDVNVNESDLLFQQAVRRSLRDRSLHVSIGIIRNQLIVFVGEDLTAIDKLTAVPDENDERLVDTPEFAAAMPPAGQSHFATAYISDSFAKSGVVPDESGWMTNWVDTISLIARSAKVDGVPMGDMGMLMGVPILSSSDFSGRMKSLAQRWDALALPPAGWAMTVGCDATGISSHSVWMSVDPRLPDTPLNVDRYAGGDTVAIYARQGTTTATRCLLGFELVTNTYLGFMETMFAMMGDEGLPTESQRYLARLQQMPMRLSTIVEDKWFPALGDGGQALVATFHHAAPGIPKKSPIEFTLLSRVAHRDDLIVAGGMLRTWANSYVNQYFEMAKTLDDDDEIPLPPQIDPPTILDDGDSDIYTIATPDLSAFEVETVELDDDAIAEEETPEETSQTDFHWRLSDDILAIGSQRDVTKAMLVPNDDSVVWRDSEETGLLRSVLWIDFDLLTDRLSQIANANEMEQEEREEFQAFIDALRKVHSFHRVTHTRDGMTVTQTKLAMPLGSSDP</sequence>
<evidence type="ECO:0000313" key="2">
    <source>
        <dbReference type="EMBL" id="TWU00779.1"/>
    </source>
</evidence>
<feature type="compositionally biased region" description="Basic and acidic residues" evidence="1">
    <location>
        <begin position="15"/>
        <end position="25"/>
    </location>
</feature>
<dbReference type="AlphaFoldDB" id="A0A5C6ANF2"/>
<gene>
    <name evidence="2" type="ORF">Pla52n_41480</name>
</gene>
<keyword evidence="3" id="KW-1185">Reference proteome</keyword>